<dbReference type="SUPFAM" id="SSF52799">
    <property type="entry name" value="(Phosphotyrosine protein) phosphatases II"/>
    <property type="match status" value="1"/>
</dbReference>
<proteinExistence type="inferred from homology"/>
<dbReference type="AlphaFoldDB" id="A0A0P4WL45"/>
<sequence>MEFAELIRISRCDRVMLHRPHHRVLDGTLCITGHHLIVSAHGEEPEELWLLHSNIDAIERRQQGMTGGTLWLKCKDLRILQLDIIGADQFAKVADTLEDLIRVEDPTFQYPFFYRAMYNVLEDGWTTFLPESEFSRVIQPGDDWRISYVNKDYKVCSSYPAAVVVPKNIEDSDLVAIANFRQGGRFPVLAYRHEGLAVLLRSGQPLITANGKRCKEDERLLNSVLAREKRGYIIDTRTQNLAQSAKTATEDEGWWTCIFLKPYKTLLEKWDCVHEAYYWSLISRLSKVMTDLQLLWSPLKSIPCLMYIQ</sequence>
<dbReference type="InterPro" id="IPR010569">
    <property type="entry name" value="Myotubularin-like_Pase_dom"/>
</dbReference>
<evidence type="ECO:0000259" key="2">
    <source>
        <dbReference type="PROSITE" id="PS51339"/>
    </source>
</evidence>
<comment type="similarity">
    <text evidence="1">Belongs to the protein-tyrosine phosphatase family. Non-receptor class myotubularin subfamily.</text>
</comment>
<dbReference type="InterPro" id="IPR048994">
    <property type="entry name" value="PH-GRAM_MTMR6-9"/>
</dbReference>
<dbReference type="Gene3D" id="2.30.29.30">
    <property type="entry name" value="Pleckstrin-homology domain (PH domain)/Phosphotyrosine-binding domain (PTB)"/>
    <property type="match status" value="1"/>
</dbReference>
<evidence type="ECO:0000256" key="1">
    <source>
        <dbReference type="ARBA" id="ARBA00007471"/>
    </source>
</evidence>
<dbReference type="EMBL" id="GDRN01003835">
    <property type="protein sequence ID" value="JAI67989.1"/>
    <property type="molecule type" value="Transcribed_RNA"/>
</dbReference>
<dbReference type="Pfam" id="PF06602">
    <property type="entry name" value="Myotub-related"/>
    <property type="match status" value="1"/>
</dbReference>
<reference evidence="3" key="1">
    <citation type="submission" date="2015-09" db="EMBL/GenBank/DDBJ databases">
        <title>Scylla olivacea transcriptome.</title>
        <authorList>
            <person name="Ikhwanuddin M."/>
        </authorList>
    </citation>
    <scope>NUCLEOTIDE SEQUENCE</scope>
</reference>
<dbReference type="InterPro" id="IPR011993">
    <property type="entry name" value="PH-like_dom_sf"/>
</dbReference>
<name>A0A0P4WL45_SCYOL</name>
<accession>A0A0P4WL45</accession>
<organism evidence="3">
    <name type="scientific">Scylla olivacea</name>
    <name type="common">Orange mud crab</name>
    <name type="synonym">Cancer olivacea</name>
    <dbReference type="NCBI Taxonomy" id="85551"/>
    <lineage>
        <taxon>Eukaryota</taxon>
        <taxon>Metazoa</taxon>
        <taxon>Ecdysozoa</taxon>
        <taxon>Arthropoda</taxon>
        <taxon>Crustacea</taxon>
        <taxon>Multicrustacea</taxon>
        <taxon>Malacostraca</taxon>
        <taxon>Eumalacostraca</taxon>
        <taxon>Eucarida</taxon>
        <taxon>Decapoda</taxon>
        <taxon>Pleocyemata</taxon>
        <taxon>Brachyura</taxon>
        <taxon>Eubrachyura</taxon>
        <taxon>Portunoidea</taxon>
        <taxon>Portunidae</taxon>
        <taxon>Portuninae</taxon>
        <taxon>Scylla</taxon>
    </lineage>
</organism>
<dbReference type="PANTHER" id="PTHR10807:SF73">
    <property type="entry name" value="LD06050P"/>
    <property type="match status" value="1"/>
</dbReference>
<dbReference type="EMBL" id="GDRN01003836">
    <property type="protein sequence ID" value="JAI67988.1"/>
    <property type="molecule type" value="Transcribed_RNA"/>
</dbReference>
<dbReference type="GO" id="GO:0005737">
    <property type="term" value="C:cytoplasm"/>
    <property type="evidence" value="ECO:0007669"/>
    <property type="project" value="TreeGrafter"/>
</dbReference>
<dbReference type="GO" id="GO:0046856">
    <property type="term" value="P:phosphatidylinositol dephosphorylation"/>
    <property type="evidence" value="ECO:0007669"/>
    <property type="project" value="TreeGrafter"/>
</dbReference>
<dbReference type="Pfam" id="PF21098">
    <property type="entry name" value="PH-GRAM_MTMR6-like"/>
    <property type="match status" value="1"/>
</dbReference>
<dbReference type="SUPFAM" id="SSF50729">
    <property type="entry name" value="PH domain-like"/>
    <property type="match status" value="1"/>
</dbReference>
<dbReference type="PANTHER" id="PTHR10807">
    <property type="entry name" value="MYOTUBULARIN-RELATED"/>
    <property type="match status" value="1"/>
</dbReference>
<feature type="domain" description="Myotubularin phosphatase" evidence="2">
    <location>
        <begin position="124"/>
        <end position="309"/>
    </location>
</feature>
<dbReference type="InterPro" id="IPR030564">
    <property type="entry name" value="Myotubularin"/>
</dbReference>
<dbReference type="GO" id="GO:0010507">
    <property type="term" value="P:negative regulation of autophagy"/>
    <property type="evidence" value="ECO:0007669"/>
    <property type="project" value="TreeGrafter"/>
</dbReference>
<protein>
    <recommendedName>
        <fullName evidence="2">Myotubularin phosphatase domain-containing protein</fullName>
    </recommendedName>
</protein>
<dbReference type="GO" id="GO:0019903">
    <property type="term" value="F:protein phosphatase binding"/>
    <property type="evidence" value="ECO:0007669"/>
    <property type="project" value="TreeGrafter"/>
</dbReference>
<evidence type="ECO:0000313" key="3">
    <source>
        <dbReference type="EMBL" id="JAI67989.1"/>
    </source>
</evidence>
<dbReference type="InterPro" id="IPR029021">
    <property type="entry name" value="Prot-tyrosine_phosphatase-like"/>
</dbReference>
<dbReference type="PROSITE" id="PS51339">
    <property type="entry name" value="PPASE_MYOTUBULARIN"/>
    <property type="match status" value="1"/>
</dbReference>